<dbReference type="FunFam" id="3.90.640.10:FF:000003">
    <property type="entry name" value="Molecular chaperone DnaK"/>
    <property type="match status" value="1"/>
</dbReference>
<dbReference type="InterPro" id="IPR018181">
    <property type="entry name" value="Heat_shock_70_CS"/>
</dbReference>
<keyword evidence="5" id="KW-1185">Reference proteome</keyword>
<comment type="similarity">
    <text evidence="3">Belongs to the heat shock protein 70 family.</text>
</comment>
<dbReference type="InterPro" id="IPR013126">
    <property type="entry name" value="Hsp_70_fam"/>
</dbReference>
<gene>
    <name evidence="4" type="ORF">C2S53_018066</name>
</gene>
<dbReference type="Gene3D" id="2.60.34.10">
    <property type="entry name" value="Substrate Binding Domain Of DNAk, Chain A, domain 1"/>
    <property type="match status" value="1"/>
</dbReference>
<dbReference type="Gene3D" id="3.90.640.10">
    <property type="entry name" value="Actin, Chain A, domain 4"/>
    <property type="match status" value="1"/>
</dbReference>
<reference evidence="4 5" key="1">
    <citation type="journal article" date="2021" name="Nat. Commun.">
        <title>Incipient diploidization of the medicinal plant Perilla within 10,000 years.</title>
        <authorList>
            <person name="Zhang Y."/>
            <person name="Shen Q."/>
            <person name="Leng L."/>
            <person name="Zhang D."/>
            <person name="Chen S."/>
            <person name="Shi Y."/>
            <person name="Ning Z."/>
            <person name="Chen S."/>
        </authorList>
    </citation>
    <scope>NUCLEOTIDE SEQUENCE [LARGE SCALE GENOMIC DNA]</scope>
    <source>
        <strain evidence="5">cv. PC099</strain>
    </source>
</reference>
<name>A0AAD4P7K9_PERFH</name>
<dbReference type="Pfam" id="PF00012">
    <property type="entry name" value="HSP70"/>
    <property type="match status" value="1"/>
</dbReference>
<dbReference type="InterPro" id="IPR043129">
    <property type="entry name" value="ATPase_NBD"/>
</dbReference>
<dbReference type="PRINTS" id="PR00301">
    <property type="entry name" value="HEATSHOCK70"/>
</dbReference>
<evidence type="ECO:0000313" key="5">
    <source>
        <dbReference type="Proteomes" id="UP001190926"/>
    </source>
</evidence>
<accession>A0AAD4P7K9</accession>
<protein>
    <submittedName>
        <fullName evidence="4">Uncharacterized protein</fullName>
    </submittedName>
</protein>
<dbReference type="PROSITE" id="PS00329">
    <property type="entry name" value="HSP70_2"/>
    <property type="match status" value="1"/>
</dbReference>
<dbReference type="EMBL" id="SDAM02000121">
    <property type="protein sequence ID" value="KAH6828717.1"/>
    <property type="molecule type" value="Genomic_DNA"/>
</dbReference>
<dbReference type="Gene3D" id="3.30.420.40">
    <property type="match status" value="2"/>
</dbReference>
<evidence type="ECO:0000256" key="1">
    <source>
        <dbReference type="ARBA" id="ARBA00022741"/>
    </source>
</evidence>
<evidence type="ECO:0000313" key="4">
    <source>
        <dbReference type="EMBL" id="KAH6828717.1"/>
    </source>
</evidence>
<dbReference type="AlphaFoldDB" id="A0AAD4P7K9"/>
<keyword evidence="1 3" id="KW-0547">Nucleotide-binding</keyword>
<dbReference type="SUPFAM" id="SSF100920">
    <property type="entry name" value="Heat shock protein 70kD (HSP70), peptide-binding domain"/>
    <property type="match status" value="1"/>
</dbReference>
<keyword evidence="2 3" id="KW-0067">ATP-binding</keyword>
<sequence>MNEVVVLEKDLAMEEGSTNIPNNESLVRQTQQLIDKMTERETELNEGRREFVDHAGKLTYMAAFAITQIAAPSLNSLPTTVLKSEHSQTQLLLLEQKPKVVYALTFDYDDEDKFEDIRLINARSELSMSSNSILLMHFDTDLLYEIVDDAKKCEKVFAVKNLIVVLEKEKYKVMEKQLVAEQVSTMGLTKIKEITERAKDDGLIAILNVMRTINELTTAAIAYGLDGIGTSSGKNNVLIFDLGGGTFYVSLVRIEDANFKMKAITSDTHLGDEHFDNRMVNHFVEDLKLKTHQKDTGENPRALKRLKRTCEREKMIISSTTEIKFEIESLFDGIDVIPKVQQLMQGLFNGKEFYKIINLEEAVAHGVAVKATILSCVCNEKVQDWVLIDIIPLSLGIGYLRSRISALTLTITIIPIKKESNNSTTSCDNQTSGWMMVHEGESSMASDNNLSGKFVLANIPPTPISVVEIKVCFDIDANGILKVSAKDKRSRQEDEITITNNKKTLLKKEMKMMVRETHNKYKREEDHS</sequence>
<evidence type="ECO:0000256" key="2">
    <source>
        <dbReference type="ARBA" id="ARBA00022840"/>
    </source>
</evidence>
<dbReference type="GO" id="GO:0140662">
    <property type="term" value="F:ATP-dependent protein folding chaperone"/>
    <property type="evidence" value="ECO:0007669"/>
    <property type="project" value="InterPro"/>
</dbReference>
<dbReference type="GO" id="GO:0005524">
    <property type="term" value="F:ATP binding"/>
    <property type="evidence" value="ECO:0007669"/>
    <property type="project" value="UniProtKB-KW"/>
</dbReference>
<dbReference type="Proteomes" id="UP001190926">
    <property type="component" value="Unassembled WGS sequence"/>
</dbReference>
<dbReference type="InterPro" id="IPR029047">
    <property type="entry name" value="HSP70_peptide-bd_sf"/>
</dbReference>
<dbReference type="SUPFAM" id="SSF53067">
    <property type="entry name" value="Actin-like ATPase domain"/>
    <property type="match status" value="1"/>
</dbReference>
<proteinExistence type="inferred from homology"/>
<comment type="caution">
    <text evidence="4">The sequence shown here is derived from an EMBL/GenBank/DDBJ whole genome shotgun (WGS) entry which is preliminary data.</text>
</comment>
<organism evidence="4 5">
    <name type="scientific">Perilla frutescens var. hirtella</name>
    <name type="common">Perilla citriodora</name>
    <name type="synonym">Perilla setoyensis</name>
    <dbReference type="NCBI Taxonomy" id="608512"/>
    <lineage>
        <taxon>Eukaryota</taxon>
        <taxon>Viridiplantae</taxon>
        <taxon>Streptophyta</taxon>
        <taxon>Embryophyta</taxon>
        <taxon>Tracheophyta</taxon>
        <taxon>Spermatophyta</taxon>
        <taxon>Magnoliopsida</taxon>
        <taxon>eudicotyledons</taxon>
        <taxon>Gunneridae</taxon>
        <taxon>Pentapetalae</taxon>
        <taxon>asterids</taxon>
        <taxon>lamiids</taxon>
        <taxon>Lamiales</taxon>
        <taxon>Lamiaceae</taxon>
        <taxon>Nepetoideae</taxon>
        <taxon>Elsholtzieae</taxon>
        <taxon>Perilla</taxon>
    </lineage>
</organism>
<evidence type="ECO:0000256" key="3">
    <source>
        <dbReference type="RuleBase" id="RU003322"/>
    </source>
</evidence>
<dbReference type="PANTHER" id="PTHR19375">
    <property type="entry name" value="HEAT SHOCK PROTEIN 70KDA"/>
    <property type="match status" value="1"/>
</dbReference>